<dbReference type="InterPro" id="IPR017511">
    <property type="entry name" value="PQQ_mDH"/>
</dbReference>
<gene>
    <name evidence="6" type="ORF">GWO12_14965</name>
</gene>
<evidence type="ECO:0000313" key="7">
    <source>
        <dbReference type="Proteomes" id="UP000702544"/>
    </source>
</evidence>
<dbReference type="AlphaFoldDB" id="A0AAE4ZDH7"/>
<keyword evidence="4" id="KW-1133">Transmembrane helix</keyword>
<keyword evidence="4" id="KW-0812">Transmembrane</keyword>
<comment type="caution">
    <text evidence="6">The sequence shown here is derived from an EMBL/GenBank/DDBJ whole genome shotgun (WGS) entry which is preliminary data.</text>
</comment>
<dbReference type="Proteomes" id="UP000702544">
    <property type="component" value="Unassembled WGS sequence"/>
</dbReference>
<evidence type="ECO:0000313" key="6">
    <source>
        <dbReference type="EMBL" id="NIR76390.1"/>
    </source>
</evidence>
<name>A0AAE4ZDH7_9BACT</name>
<dbReference type="EMBL" id="JAACAK010000125">
    <property type="protein sequence ID" value="NIR76390.1"/>
    <property type="molecule type" value="Genomic_DNA"/>
</dbReference>
<dbReference type="GO" id="GO:0048038">
    <property type="term" value="F:quinone binding"/>
    <property type="evidence" value="ECO:0007669"/>
    <property type="project" value="InterPro"/>
</dbReference>
<dbReference type="SUPFAM" id="SSF50998">
    <property type="entry name" value="Quinoprotein alcohol dehydrogenase-like"/>
    <property type="match status" value="1"/>
</dbReference>
<dbReference type="InterPro" id="IPR011047">
    <property type="entry name" value="Quinoprotein_ADH-like_sf"/>
</dbReference>
<sequence>MVDLLKVERGTIVHFAKWTTAILIVVAAIWLSLSAIGPPNIELAADGPVAGWPTYGGSHHATRYSPLTQIDRDNVRHLEIAWTYRTGDVSDGSTYPRRSSFEATPILFEGALYFSTPFSRVVALDPETGAELWTHDPGIELNLQYSESLVSRGVEGWTDTAAAENDPCQGRIFFATLDARLLALDAVTGQPCVGFGDAGQVDLKVGIGDVETGEYEVTSPPIAVGDVVIVGSAQGDNRRVEVEKGDIRGFDARSGALRWTFQPIPRDPASPGWDSWNPESARVTGAANAWAPLAADPERDLVLIPTGSAAPDFYGGERPGSNLFANSVVALRASTGELVWYFQTVHHDLWDYDVASQPMAVTVRKDGEEVPAVLQATKMGHIFILHRETGEPVFPVEERPVPSSDVAGEVAAPTQPFPTVPPPLLPELMTPDSAWGLTPWDRRECREKMERLRYDGIFTPPSVGGSLEYPSMIGGANWGSAALDPVRRLVVLNLNRFASWVRLIPRERWESEINDPDRQGQFTEQGGTPYGLNREGGFVSSLDMPCTPPPWGVLVAFDLDSGEKRWQVPLGTIRDIAPLPLPIGYGTPNLGGPIVTASGLVFIGAAMDDYLRAFDLETGEELWKGRLPAGGQATPMTYRLRVDGKQYVVIAAGGHGGLDTTLGDYLVAFALPN</sequence>
<dbReference type="CDD" id="cd10280">
    <property type="entry name" value="PQQ_mGDH"/>
    <property type="match status" value="1"/>
</dbReference>
<keyword evidence="3" id="KW-0560">Oxidoreductase</keyword>
<dbReference type="InterPro" id="IPR018391">
    <property type="entry name" value="PQQ_b-propeller_rpt"/>
</dbReference>
<evidence type="ECO:0000256" key="2">
    <source>
        <dbReference type="ARBA" id="ARBA00008156"/>
    </source>
</evidence>
<dbReference type="InterPro" id="IPR002372">
    <property type="entry name" value="PQQ_rpt_dom"/>
</dbReference>
<dbReference type="Pfam" id="PF01011">
    <property type="entry name" value="PQQ"/>
    <property type="match status" value="1"/>
</dbReference>
<feature type="transmembrane region" description="Helical" evidence="4">
    <location>
        <begin position="12"/>
        <end position="33"/>
    </location>
</feature>
<evidence type="ECO:0000256" key="3">
    <source>
        <dbReference type="ARBA" id="ARBA00023002"/>
    </source>
</evidence>
<dbReference type="PANTHER" id="PTHR32303">
    <property type="entry name" value="QUINOPROTEIN ALCOHOL DEHYDROGENASE (CYTOCHROME C)"/>
    <property type="match status" value="1"/>
</dbReference>
<comment type="similarity">
    <text evidence="2">Belongs to the bacterial PQQ dehydrogenase family.</text>
</comment>
<protein>
    <submittedName>
        <fullName evidence="6">Pyrroloquinoline quinone-dependent dehydrogenase</fullName>
    </submittedName>
</protein>
<dbReference type="GO" id="GO:0016020">
    <property type="term" value="C:membrane"/>
    <property type="evidence" value="ECO:0007669"/>
    <property type="project" value="InterPro"/>
</dbReference>
<dbReference type="GO" id="GO:0008876">
    <property type="term" value="F:quinoprotein glucose dehydrogenase activity"/>
    <property type="evidence" value="ECO:0007669"/>
    <property type="project" value="TreeGrafter"/>
</dbReference>
<comment type="cofactor">
    <cofactor evidence="1">
        <name>pyrroloquinoline quinone</name>
        <dbReference type="ChEBI" id="CHEBI:58442"/>
    </cofactor>
</comment>
<feature type="domain" description="Pyrrolo-quinoline quinone repeat" evidence="5">
    <location>
        <begin position="52"/>
        <end position="648"/>
    </location>
</feature>
<dbReference type="Gene3D" id="2.140.10.10">
    <property type="entry name" value="Quinoprotein alcohol dehydrogenase-like superfamily"/>
    <property type="match status" value="1"/>
</dbReference>
<dbReference type="PANTHER" id="PTHR32303:SF4">
    <property type="entry name" value="QUINOPROTEIN GLUCOSE DEHYDROGENASE"/>
    <property type="match status" value="1"/>
</dbReference>
<evidence type="ECO:0000256" key="1">
    <source>
        <dbReference type="ARBA" id="ARBA00001931"/>
    </source>
</evidence>
<organism evidence="6 7">
    <name type="scientific">Candidatus Kutchimonas denitrificans</name>
    <dbReference type="NCBI Taxonomy" id="3056748"/>
    <lineage>
        <taxon>Bacteria</taxon>
        <taxon>Pseudomonadati</taxon>
        <taxon>Gemmatimonadota</taxon>
        <taxon>Gemmatimonadia</taxon>
        <taxon>Candidatus Palauibacterales</taxon>
        <taxon>Candidatus Palauibacteraceae</taxon>
        <taxon>Candidatus Kutchimonas</taxon>
    </lineage>
</organism>
<accession>A0AAE4ZDH7</accession>
<keyword evidence="4" id="KW-0472">Membrane</keyword>
<evidence type="ECO:0000256" key="4">
    <source>
        <dbReference type="SAM" id="Phobius"/>
    </source>
</evidence>
<proteinExistence type="inferred from homology"/>
<evidence type="ECO:0000259" key="5">
    <source>
        <dbReference type="Pfam" id="PF01011"/>
    </source>
</evidence>
<dbReference type="SMART" id="SM00564">
    <property type="entry name" value="PQQ"/>
    <property type="match status" value="4"/>
</dbReference>
<reference evidence="6 7" key="1">
    <citation type="submission" date="2020-01" db="EMBL/GenBank/DDBJ databases">
        <title>Genomes assembled from Gulf of Kutch pelagic sediment metagenomes.</title>
        <authorList>
            <person name="Chandrashekar M."/>
            <person name="Mahajan M.S."/>
            <person name="Dave K.J."/>
            <person name="Vatsa P."/>
            <person name="Nathani N.M."/>
        </authorList>
    </citation>
    <scope>NUCLEOTIDE SEQUENCE [LARGE SCALE GENOMIC DNA]</scope>
    <source>
        <strain evidence="6">KS3-K002</strain>
    </source>
</reference>